<reference evidence="4" key="1">
    <citation type="submission" date="2021-02" db="EMBL/GenBank/DDBJ databases">
        <authorList>
            <person name="Nowell W R."/>
        </authorList>
    </citation>
    <scope>NUCLEOTIDE SEQUENCE</scope>
</reference>
<evidence type="ECO:0000313" key="4">
    <source>
        <dbReference type="EMBL" id="CAF0958654.1"/>
    </source>
</evidence>
<dbReference type="GO" id="GO:0016042">
    <property type="term" value="P:lipid catabolic process"/>
    <property type="evidence" value="ECO:0007669"/>
    <property type="project" value="InterPro"/>
</dbReference>
<dbReference type="Gene3D" id="1.20.90.10">
    <property type="entry name" value="Phospholipase A2 domain"/>
    <property type="match status" value="1"/>
</dbReference>
<dbReference type="SUPFAM" id="SSF48619">
    <property type="entry name" value="Phospholipase A2, PLA2"/>
    <property type="match status" value="1"/>
</dbReference>
<dbReference type="PANTHER" id="PTHR12824">
    <property type="entry name" value="GROUP XII SECRETORY PHOSPHOLIPASE A2 FAMILY MEMBER"/>
    <property type="match status" value="1"/>
</dbReference>
<comment type="caution">
    <text evidence="4">The sequence shown here is derived from an EMBL/GenBank/DDBJ whole genome shotgun (WGS) entry which is preliminary data.</text>
</comment>
<dbReference type="InterPro" id="IPR010711">
    <property type="entry name" value="PLA2G12"/>
</dbReference>
<dbReference type="GO" id="GO:0006644">
    <property type="term" value="P:phospholipid metabolic process"/>
    <property type="evidence" value="ECO:0007669"/>
    <property type="project" value="InterPro"/>
</dbReference>
<dbReference type="InterPro" id="IPR033113">
    <property type="entry name" value="PLA2_histidine"/>
</dbReference>
<protein>
    <submittedName>
        <fullName evidence="4">Uncharacterized protein</fullName>
    </submittedName>
</protein>
<dbReference type="AlphaFoldDB" id="A0A814DSX8"/>
<accession>A0A814DSX8</accession>
<feature type="signal peptide" evidence="3">
    <location>
        <begin position="1"/>
        <end position="20"/>
    </location>
</feature>
<evidence type="ECO:0000256" key="3">
    <source>
        <dbReference type="SAM" id="SignalP"/>
    </source>
</evidence>
<sequence length="143" mass="16386">MLKICLIIFTILSVIYLTLSNPVNSGSTYGCGPMGINIDQGLNQIDREEIIPCCVAHDICYRNCSMSRFQCDCDFYKCIKNQCENKLPYDCAVFAINFYTLVRTGGISSYQRDQRSNCPSNSFFETFWNKENIEKELKSCLFS</sequence>
<organism evidence="4 7">
    <name type="scientific">Adineta ricciae</name>
    <name type="common">Rotifer</name>
    <dbReference type="NCBI Taxonomy" id="249248"/>
    <lineage>
        <taxon>Eukaryota</taxon>
        <taxon>Metazoa</taxon>
        <taxon>Spiralia</taxon>
        <taxon>Gnathifera</taxon>
        <taxon>Rotifera</taxon>
        <taxon>Eurotatoria</taxon>
        <taxon>Bdelloidea</taxon>
        <taxon>Adinetida</taxon>
        <taxon>Adinetidae</taxon>
        <taxon>Adineta</taxon>
    </lineage>
</organism>
<dbReference type="OrthoDB" id="3935740at2759"/>
<dbReference type="PROSITE" id="PS00118">
    <property type="entry name" value="PA2_HIS"/>
    <property type="match status" value="1"/>
</dbReference>
<comment type="subcellular location">
    <subcellularLocation>
        <location evidence="1">Secreted</location>
    </subcellularLocation>
</comment>
<dbReference type="PROSITE" id="PS51257">
    <property type="entry name" value="PROKAR_LIPOPROTEIN"/>
    <property type="match status" value="1"/>
</dbReference>
<dbReference type="GO" id="GO:0005576">
    <property type="term" value="C:extracellular region"/>
    <property type="evidence" value="ECO:0007669"/>
    <property type="project" value="UniProtKB-SubCell"/>
</dbReference>
<feature type="chain" id="PRO_5036224203" evidence="3">
    <location>
        <begin position="21"/>
        <end position="143"/>
    </location>
</feature>
<proteinExistence type="predicted"/>
<dbReference type="InterPro" id="IPR036444">
    <property type="entry name" value="PLipase_A2_dom_sf"/>
</dbReference>
<evidence type="ECO:0000313" key="6">
    <source>
        <dbReference type="Proteomes" id="UP000663828"/>
    </source>
</evidence>
<keyword evidence="6" id="KW-1185">Reference proteome</keyword>
<keyword evidence="3" id="KW-0732">Signal</keyword>
<dbReference type="Proteomes" id="UP000663852">
    <property type="component" value="Unassembled WGS sequence"/>
</dbReference>
<dbReference type="EMBL" id="CAJNOJ010000049">
    <property type="protein sequence ID" value="CAF0958654.1"/>
    <property type="molecule type" value="Genomic_DNA"/>
</dbReference>
<dbReference type="GO" id="GO:0050482">
    <property type="term" value="P:arachidonate secretion"/>
    <property type="evidence" value="ECO:0007669"/>
    <property type="project" value="InterPro"/>
</dbReference>
<dbReference type="PANTHER" id="PTHR12824:SF8">
    <property type="entry name" value="GXIVSPLA2, ISOFORM A"/>
    <property type="match status" value="1"/>
</dbReference>
<keyword evidence="2" id="KW-0964">Secreted</keyword>
<dbReference type="Proteomes" id="UP000663828">
    <property type="component" value="Unassembled WGS sequence"/>
</dbReference>
<name>A0A814DSX8_ADIRI</name>
<gene>
    <name evidence="4" type="ORF">EDS130_LOCUS12730</name>
    <name evidence="5" type="ORF">XAT740_LOCUS15053</name>
</gene>
<evidence type="ECO:0000313" key="7">
    <source>
        <dbReference type="Proteomes" id="UP000663852"/>
    </source>
</evidence>
<evidence type="ECO:0000256" key="2">
    <source>
        <dbReference type="ARBA" id="ARBA00022525"/>
    </source>
</evidence>
<evidence type="ECO:0000256" key="1">
    <source>
        <dbReference type="ARBA" id="ARBA00004613"/>
    </source>
</evidence>
<evidence type="ECO:0000313" key="5">
    <source>
        <dbReference type="EMBL" id="CAF1036952.1"/>
    </source>
</evidence>
<dbReference type="GO" id="GO:0005509">
    <property type="term" value="F:calcium ion binding"/>
    <property type="evidence" value="ECO:0007669"/>
    <property type="project" value="InterPro"/>
</dbReference>
<dbReference type="GO" id="GO:0004623">
    <property type="term" value="F:phospholipase A2 activity"/>
    <property type="evidence" value="ECO:0007669"/>
    <property type="project" value="InterPro"/>
</dbReference>
<dbReference type="EMBL" id="CAJNOR010000920">
    <property type="protein sequence ID" value="CAF1036952.1"/>
    <property type="molecule type" value="Genomic_DNA"/>
</dbReference>